<comment type="caution">
    <text evidence="1">The sequence shown here is derived from an EMBL/GenBank/DDBJ whole genome shotgun (WGS) entry which is preliminary data.</text>
</comment>
<keyword evidence="2" id="KW-1185">Reference proteome</keyword>
<dbReference type="STRING" id="33036.HMPREF3200_01396"/>
<dbReference type="EMBL" id="LRPM01000048">
    <property type="protein sequence ID" value="KWZ77575.1"/>
    <property type="molecule type" value="Genomic_DNA"/>
</dbReference>
<dbReference type="Proteomes" id="UP000070383">
    <property type="component" value="Unassembled WGS sequence"/>
</dbReference>
<dbReference type="OrthoDB" id="1693241at2"/>
<gene>
    <name evidence="1" type="ORF">HMPREF3200_01396</name>
</gene>
<dbReference type="RefSeq" id="WP_060929623.1">
    <property type="nucleotide sequence ID" value="NZ_KQ955281.1"/>
</dbReference>
<sequence length="111" mass="12735">MIEIIILNYLDKRLDCPVVLSLEDGFKESRFIRFERVGSSKTNLINRVSLAFQSYGSSLLDAAKLNEELKSAVSELSALEEIGSVKLVSDYNFTDDSTKKYRYQAIYEIYF</sequence>
<evidence type="ECO:0008006" key="3">
    <source>
        <dbReference type="Google" id="ProtNLM"/>
    </source>
</evidence>
<protein>
    <recommendedName>
        <fullName evidence="3">Phage protein</fullName>
    </recommendedName>
</protein>
<dbReference type="AlphaFoldDB" id="A0A133KDN2"/>
<dbReference type="PATRIC" id="fig|33036.3.peg.1383"/>
<proteinExistence type="predicted"/>
<name>A0A133KDN2_9FIRM</name>
<evidence type="ECO:0000313" key="2">
    <source>
        <dbReference type="Proteomes" id="UP000070383"/>
    </source>
</evidence>
<evidence type="ECO:0000313" key="1">
    <source>
        <dbReference type="EMBL" id="KWZ77575.1"/>
    </source>
</evidence>
<reference evidence="2" key="1">
    <citation type="submission" date="2016-01" db="EMBL/GenBank/DDBJ databases">
        <authorList>
            <person name="Mitreva M."/>
            <person name="Pepin K.H."/>
            <person name="Mihindukulasuriya K.A."/>
            <person name="Fulton R."/>
            <person name="Fronick C."/>
            <person name="O'Laughlin M."/>
            <person name="Miner T."/>
            <person name="Herter B."/>
            <person name="Rosa B.A."/>
            <person name="Cordes M."/>
            <person name="Tomlinson C."/>
            <person name="Wollam A."/>
            <person name="Palsikar V.B."/>
            <person name="Mardis E.R."/>
            <person name="Wilson R.K."/>
        </authorList>
    </citation>
    <scope>NUCLEOTIDE SEQUENCE [LARGE SCALE GENOMIC DNA]</scope>
    <source>
        <strain evidence="2">MJR8151</strain>
    </source>
</reference>
<organism evidence="1 2">
    <name type="scientific">Anaerococcus tetradius</name>
    <dbReference type="NCBI Taxonomy" id="33036"/>
    <lineage>
        <taxon>Bacteria</taxon>
        <taxon>Bacillati</taxon>
        <taxon>Bacillota</taxon>
        <taxon>Tissierellia</taxon>
        <taxon>Tissierellales</taxon>
        <taxon>Peptoniphilaceae</taxon>
        <taxon>Anaerococcus</taxon>
    </lineage>
</organism>
<accession>A0A133KDN2</accession>